<dbReference type="SMART" id="SM00393">
    <property type="entry name" value="R3H"/>
    <property type="match status" value="1"/>
</dbReference>
<dbReference type="Gene3D" id="3.30.1370.50">
    <property type="entry name" value="R3H-like domain"/>
    <property type="match status" value="1"/>
</dbReference>
<evidence type="ECO:0000313" key="9">
    <source>
        <dbReference type="Proteomes" id="UP000254337"/>
    </source>
</evidence>
<evidence type="ECO:0000256" key="1">
    <source>
        <dbReference type="ARBA" id="ARBA00022490"/>
    </source>
</evidence>
<dbReference type="EMBL" id="CP029462">
    <property type="protein sequence ID" value="AXL21281.1"/>
    <property type="molecule type" value="Genomic_DNA"/>
</dbReference>
<dbReference type="InterPro" id="IPR038008">
    <property type="entry name" value="Jag_KH"/>
</dbReference>
<dbReference type="InterPro" id="IPR039247">
    <property type="entry name" value="KhpB"/>
</dbReference>
<evidence type="ECO:0000313" key="8">
    <source>
        <dbReference type="EMBL" id="AXL21281.1"/>
    </source>
</evidence>
<dbReference type="Pfam" id="PF13083">
    <property type="entry name" value="KH_KhpA-B"/>
    <property type="match status" value="1"/>
</dbReference>
<dbReference type="NCBIfam" id="NF041568">
    <property type="entry name" value="Jag_EloR"/>
    <property type="match status" value="1"/>
</dbReference>
<name>A0A346AZI8_9FIRM</name>
<dbReference type="InterPro" id="IPR036867">
    <property type="entry name" value="R3H_dom_sf"/>
</dbReference>
<dbReference type="PANTHER" id="PTHR35800:SF1">
    <property type="entry name" value="RNA-BINDING PROTEIN KHPB"/>
    <property type="match status" value="1"/>
</dbReference>
<dbReference type="HAMAP" id="MF_00867">
    <property type="entry name" value="KhpB"/>
    <property type="match status" value="1"/>
</dbReference>
<dbReference type="AlphaFoldDB" id="A0A346AZI8"/>
<dbReference type="InterPro" id="IPR038247">
    <property type="entry name" value="Jag_N_dom_sf"/>
</dbReference>
<gene>
    <name evidence="6" type="primary">khpB</name>
    <name evidence="6" type="synonym">eloR</name>
    <name evidence="8" type="ORF">DKB62_06755</name>
</gene>
<dbReference type="GO" id="GO:0071555">
    <property type="term" value="P:cell wall organization"/>
    <property type="evidence" value="ECO:0007669"/>
    <property type="project" value="UniProtKB-KW"/>
</dbReference>
<dbReference type="GO" id="GO:0005737">
    <property type="term" value="C:cytoplasm"/>
    <property type="evidence" value="ECO:0007669"/>
    <property type="project" value="UniProtKB-SubCell"/>
</dbReference>
<dbReference type="GO" id="GO:0008360">
    <property type="term" value="P:regulation of cell shape"/>
    <property type="evidence" value="ECO:0007669"/>
    <property type="project" value="UniProtKB-KW"/>
</dbReference>
<dbReference type="KEGG" id="meg:DKB62_06755"/>
<dbReference type="Pfam" id="PF01424">
    <property type="entry name" value="R3H"/>
    <property type="match status" value="1"/>
</dbReference>
<dbReference type="Gene3D" id="3.30.30.80">
    <property type="entry name" value="probable RNA-binding protein from clostridium symbiosum atcc 14940"/>
    <property type="match status" value="1"/>
</dbReference>
<comment type="similarity">
    <text evidence="6">Belongs to the KhpB RNA-binding protein family.</text>
</comment>
<dbReference type="CDD" id="cd02414">
    <property type="entry name" value="KH-II_Jag"/>
    <property type="match status" value="1"/>
</dbReference>
<dbReference type="Pfam" id="PF14804">
    <property type="entry name" value="Jag_N"/>
    <property type="match status" value="1"/>
</dbReference>
<evidence type="ECO:0000256" key="4">
    <source>
        <dbReference type="ARBA" id="ARBA00023186"/>
    </source>
</evidence>
<dbReference type="SUPFAM" id="SSF82708">
    <property type="entry name" value="R3H domain"/>
    <property type="match status" value="1"/>
</dbReference>
<protein>
    <recommendedName>
        <fullName evidence="6">RNA-binding protein KhpB</fullName>
    </recommendedName>
    <alternativeName>
        <fullName evidence="6">RNA-binding protein EloR</fullName>
    </alternativeName>
</protein>
<accession>A0A346AZI8</accession>
<sequence>MRTIEATGKTIEDAVRSGLVRLGLMEEEVTIEVLAEPKSGFLGFGSKPAKVRLTEKARKNAPIYDIEEEERKAAPPAEPKAAEAAPAEDVTAETPEEPVEEPAAVEAEPAEETFTAEEAAAKAKAFLQDVLRNMGIEVMIEKMIKSDKIILHLHGKNLGILIGKHGQTLDALQYLTNLTTNQGEETRHFIMLDVENYRQRREETLKQLAVRLAGRVKRSGEKVVLEPMNGYERKIIHVALQNEAHVRTESEGQDPYRHVVIYYEK</sequence>
<evidence type="ECO:0000256" key="6">
    <source>
        <dbReference type="HAMAP-Rule" id="MF_00867"/>
    </source>
</evidence>
<feature type="compositionally biased region" description="Acidic residues" evidence="7">
    <location>
        <begin position="90"/>
        <end position="100"/>
    </location>
</feature>
<dbReference type="InterPro" id="IPR032782">
    <property type="entry name" value="KhpB_N"/>
</dbReference>
<comment type="caution">
    <text evidence="6">Lacks conserved residue(s) required for the propagation of feature annotation.</text>
</comment>
<evidence type="ECO:0000256" key="2">
    <source>
        <dbReference type="ARBA" id="ARBA00022884"/>
    </source>
</evidence>
<comment type="subunit">
    <text evidence="6">Forms a complex with KhpA.</text>
</comment>
<dbReference type="PANTHER" id="PTHR35800">
    <property type="entry name" value="PROTEIN JAG"/>
    <property type="match status" value="1"/>
</dbReference>
<comment type="subcellular location">
    <subcellularLocation>
        <location evidence="6">Cytoplasm</location>
    </subcellularLocation>
</comment>
<dbReference type="PROSITE" id="PS51061">
    <property type="entry name" value="R3H"/>
    <property type="match status" value="1"/>
</dbReference>
<dbReference type="Proteomes" id="UP000254337">
    <property type="component" value="Chromosome"/>
</dbReference>
<feature type="region of interest" description="Disordered" evidence="7">
    <location>
        <begin position="64"/>
        <end position="110"/>
    </location>
</feature>
<keyword evidence="1 6" id="KW-0963">Cytoplasm</keyword>
<evidence type="ECO:0000256" key="7">
    <source>
        <dbReference type="SAM" id="MobiDB-lite"/>
    </source>
</evidence>
<comment type="domain">
    <text evidence="6">Has an N-terminal Jag-N domain and 2 RNA-binding domains (KH and R3H).</text>
</comment>
<keyword evidence="9" id="KW-1185">Reference proteome</keyword>
<dbReference type="InterPro" id="IPR034079">
    <property type="entry name" value="R3H_KhpB"/>
</dbReference>
<dbReference type="SMART" id="SM01245">
    <property type="entry name" value="Jag_N"/>
    <property type="match status" value="1"/>
</dbReference>
<dbReference type="GO" id="GO:0009252">
    <property type="term" value="P:peptidoglycan biosynthetic process"/>
    <property type="evidence" value="ECO:0007669"/>
    <property type="project" value="UniProtKB-UniRule"/>
</dbReference>
<dbReference type="InterPro" id="IPR001374">
    <property type="entry name" value="R3H_dom"/>
</dbReference>
<comment type="function">
    <text evidence="6">A probable RNA chaperone. Forms a complex with KhpA which binds to cellular RNA and controls its expression. Plays a role in peptidoglycan (PG) homeostasis and cell length regulation.</text>
</comment>
<keyword evidence="2 6" id="KW-0694">RNA-binding</keyword>
<dbReference type="GO" id="GO:0003723">
    <property type="term" value="F:RNA binding"/>
    <property type="evidence" value="ECO:0007669"/>
    <property type="project" value="UniProtKB-UniRule"/>
</dbReference>
<keyword evidence="3 6" id="KW-0133">Cell shape</keyword>
<evidence type="ECO:0000256" key="3">
    <source>
        <dbReference type="ARBA" id="ARBA00022960"/>
    </source>
</evidence>
<dbReference type="CDD" id="cd02644">
    <property type="entry name" value="R3H_jag"/>
    <property type="match status" value="1"/>
</dbReference>
<dbReference type="RefSeq" id="WP_087477758.1">
    <property type="nucleotide sequence ID" value="NZ_CALYAU010000013.1"/>
</dbReference>
<keyword evidence="4 6" id="KW-0143">Chaperone</keyword>
<dbReference type="InterPro" id="IPR015946">
    <property type="entry name" value="KH_dom-like_a/b"/>
</dbReference>
<keyword evidence="5 6" id="KW-0961">Cell wall biogenesis/degradation</keyword>
<proteinExistence type="inferred from homology"/>
<organism evidence="8 9">
    <name type="scientific">Megasphaera stantonii</name>
    <dbReference type="NCBI Taxonomy" id="2144175"/>
    <lineage>
        <taxon>Bacteria</taxon>
        <taxon>Bacillati</taxon>
        <taxon>Bacillota</taxon>
        <taxon>Negativicutes</taxon>
        <taxon>Veillonellales</taxon>
        <taxon>Veillonellaceae</taxon>
        <taxon>Megasphaera</taxon>
    </lineage>
</organism>
<dbReference type="Gene3D" id="3.30.300.20">
    <property type="match status" value="1"/>
</dbReference>
<evidence type="ECO:0000256" key="5">
    <source>
        <dbReference type="ARBA" id="ARBA00023316"/>
    </source>
</evidence>
<reference evidence="8 9" key="1">
    <citation type="submission" date="2018-05" db="EMBL/GenBank/DDBJ databases">
        <title>Complete genome sequence of Megasphaera sp. AJH120T, isolated from the ceca of a chicken.</title>
        <authorList>
            <person name="Maki J."/>
            <person name="Looft T."/>
        </authorList>
    </citation>
    <scope>NUCLEOTIDE SEQUENCE [LARGE SCALE GENOMIC DNA]</scope>
    <source>
        <strain evidence="8 9">AJH120</strain>
    </source>
</reference>
<dbReference type="OrthoDB" id="9794483at2"/>